<organism evidence="3 4">
    <name type="scientific">Noviherbaspirillum galbum</name>
    <dbReference type="NCBI Taxonomy" id="2709383"/>
    <lineage>
        <taxon>Bacteria</taxon>
        <taxon>Pseudomonadati</taxon>
        <taxon>Pseudomonadota</taxon>
        <taxon>Betaproteobacteria</taxon>
        <taxon>Burkholderiales</taxon>
        <taxon>Oxalobacteraceae</taxon>
        <taxon>Noviherbaspirillum</taxon>
    </lineage>
</organism>
<keyword evidence="1" id="KW-0597">Phosphoprotein</keyword>
<feature type="domain" description="Response regulatory" evidence="2">
    <location>
        <begin position="4"/>
        <end position="131"/>
    </location>
</feature>
<evidence type="ECO:0000256" key="1">
    <source>
        <dbReference type="PROSITE-ProRule" id="PRU00169"/>
    </source>
</evidence>
<dbReference type="SUPFAM" id="SSF52172">
    <property type="entry name" value="CheY-like"/>
    <property type="match status" value="1"/>
</dbReference>
<evidence type="ECO:0000313" key="4">
    <source>
        <dbReference type="Proteomes" id="UP000482155"/>
    </source>
</evidence>
<dbReference type="RefSeq" id="WP_163962040.1">
    <property type="nucleotide sequence ID" value="NZ_JAAIVB010000033.1"/>
</dbReference>
<dbReference type="InterPro" id="IPR001789">
    <property type="entry name" value="Sig_transdc_resp-reg_receiver"/>
</dbReference>
<dbReference type="AlphaFoldDB" id="A0A6B3SK36"/>
<dbReference type="Proteomes" id="UP000482155">
    <property type="component" value="Unassembled WGS sequence"/>
</dbReference>
<evidence type="ECO:0000313" key="3">
    <source>
        <dbReference type="EMBL" id="NEX61133.1"/>
    </source>
</evidence>
<protein>
    <submittedName>
        <fullName evidence="3">Response regulator</fullName>
    </submittedName>
</protein>
<dbReference type="Pfam" id="PF00072">
    <property type="entry name" value="Response_reg"/>
    <property type="match status" value="1"/>
</dbReference>
<dbReference type="PANTHER" id="PTHR44520">
    <property type="entry name" value="RESPONSE REGULATOR RCP1-RELATED"/>
    <property type="match status" value="1"/>
</dbReference>
<sequence length="138" mass="15135">MTSHLLLIEDDDIAAYVTCKLLESSGFTAPVDVVRNAMEAMTYLACEGAYANRKSGNPVLILLDLKLPDLDGFELFKLIRSNPTLAAIPIFILSASNTDQDICRSVLLGVSKYLTKPLNTEEFRQEASKVFDAAPSIH</sequence>
<evidence type="ECO:0000259" key="2">
    <source>
        <dbReference type="PROSITE" id="PS50110"/>
    </source>
</evidence>
<dbReference type="InterPro" id="IPR052893">
    <property type="entry name" value="TCS_response_regulator"/>
</dbReference>
<keyword evidence="4" id="KW-1185">Reference proteome</keyword>
<accession>A0A6B3SK36</accession>
<dbReference type="GO" id="GO:0000160">
    <property type="term" value="P:phosphorelay signal transduction system"/>
    <property type="evidence" value="ECO:0007669"/>
    <property type="project" value="InterPro"/>
</dbReference>
<dbReference type="Gene3D" id="3.40.50.2300">
    <property type="match status" value="1"/>
</dbReference>
<proteinExistence type="predicted"/>
<reference evidence="3 4" key="1">
    <citation type="submission" date="2020-02" db="EMBL/GenBank/DDBJ databases">
        <authorList>
            <person name="Kim M.K."/>
        </authorList>
    </citation>
    <scope>NUCLEOTIDE SEQUENCE [LARGE SCALE GENOMIC DNA]</scope>
    <source>
        <strain evidence="3 4">17J57-3</strain>
    </source>
</reference>
<dbReference type="EMBL" id="JAAIVB010000033">
    <property type="protein sequence ID" value="NEX61133.1"/>
    <property type="molecule type" value="Genomic_DNA"/>
</dbReference>
<dbReference type="SMART" id="SM00448">
    <property type="entry name" value="REC"/>
    <property type="match status" value="1"/>
</dbReference>
<feature type="modified residue" description="4-aspartylphosphate" evidence="1">
    <location>
        <position position="64"/>
    </location>
</feature>
<name>A0A6B3SK36_9BURK</name>
<gene>
    <name evidence="3" type="ORF">G3574_08585</name>
</gene>
<comment type="caution">
    <text evidence="3">The sequence shown here is derived from an EMBL/GenBank/DDBJ whole genome shotgun (WGS) entry which is preliminary data.</text>
</comment>
<dbReference type="InterPro" id="IPR011006">
    <property type="entry name" value="CheY-like_superfamily"/>
</dbReference>
<dbReference type="PROSITE" id="PS50110">
    <property type="entry name" value="RESPONSE_REGULATORY"/>
    <property type="match status" value="1"/>
</dbReference>